<comment type="pathway">
    <text evidence="2">Alkene biosynthesis; ethylene biosynthesis via 2-oxoglutarate.</text>
</comment>
<dbReference type="InterPro" id="IPR027443">
    <property type="entry name" value="IPNS-like_sf"/>
</dbReference>
<feature type="domain" description="Fe2OG dioxygenase" evidence="12">
    <location>
        <begin position="178"/>
        <end position="278"/>
    </location>
</feature>
<evidence type="ECO:0000256" key="5">
    <source>
        <dbReference type="ARBA" id="ARBA00019045"/>
    </source>
</evidence>
<comment type="cofactor">
    <cofactor evidence="1">
        <name>Fe(2+)</name>
        <dbReference type="ChEBI" id="CHEBI:29033"/>
    </cofactor>
</comment>
<dbReference type="GO" id="GO:0102276">
    <property type="term" value="F:2-oxoglutarate oxygenase/decarboxylase (ethylene-forming) activity"/>
    <property type="evidence" value="ECO:0007669"/>
    <property type="project" value="UniProtKB-EC"/>
</dbReference>
<comment type="catalytic activity">
    <reaction evidence="9">
        <text>2-oxoglutarate + O2 + 2 H(+) = ethene + 3 CO2 + H2O</text>
        <dbReference type="Rhea" id="RHEA:31523"/>
        <dbReference type="ChEBI" id="CHEBI:15377"/>
        <dbReference type="ChEBI" id="CHEBI:15378"/>
        <dbReference type="ChEBI" id="CHEBI:15379"/>
        <dbReference type="ChEBI" id="CHEBI:16526"/>
        <dbReference type="ChEBI" id="CHEBI:16810"/>
        <dbReference type="ChEBI" id="CHEBI:18153"/>
        <dbReference type="EC" id="1.13.12.19"/>
    </reaction>
</comment>
<reference evidence="13 14" key="1">
    <citation type="submission" date="2018-10" db="EMBL/GenBank/DDBJ databases">
        <title>Genomic Encyclopedia of Type Strains, Phase IV (KMG-IV): sequencing the most valuable type-strain genomes for metagenomic binning, comparative biology and taxonomic classification.</title>
        <authorList>
            <person name="Goeker M."/>
        </authorList>
    </citation>
    <scope>NUCLEOTIDE SEQUENCE [LARGE SCALE GENOMIC DNA]</scope>
    <source>
        <strain evidence="13 14">DSM 3303</strain>
    </source>
</reference>
<dbReference type="InterPro" id="IPR050231">
    <property type="entry name" value="Iron_ascorbate_oxido_reductase"/>
</dbReference>
<dbReference type="PANTHER" id="PTHR47990">
    <property type="entry name" value="2-OXOGLUTARATE (2OG) AND FE(II)-DEPENDENT OXYGENASE SUPERFAMILY PROTEIN-RELATED"/>
    <property type="match status" value="1"/>
</dbReference>
<evidence type="ECO:0000313" key="13">
    <source>
        <dbReference type="EMBL" id="RKQ60912.1"/>
    </source>
</evidence>
<evidence type="ECO:0000256" key="6">
    <source>
        <dbReference type="ARBA" id="ARBA00022666"/>
    </source>
</evidence>
<dbReference type="PRINTS" id="PR00682">
    <property type="entry name" value="IPNSYNTHASE"/>
</dbReference>
<comment type="catalytic activity">
    <reaction evidence="10">
        <text>L-arginine + 2-oxoglutarate + O2 = guanidine + L-glutamate 5-semialdehyde + succinate + CO2</text>
        <dbReference type="Rhea" id="RHEA:31535"/>
        <dbReference type="ChEBI" id="CHEBI:15379"/>
        <dbReference type="ChEBI" id="CHEBI:16526"/>
        <dbReference type="ChEBI" id="CHEBI:16810"/>
        <dbReference type="ChEBI" id="CHEBI:30031"/>
        <dbReference type="ChEBI" id="CHEBI:30087"/>
        <dbReference type="ChEBI" id="CHEBI:32682"/>
        <dbReference type="ChEBI" id="CHEBI:58066"/>
        <dbReference type="EC" id="1.14.20.7"/>
    </reaction>
</comment>
<evidence type="ECO:0000256" key="1">
    <source>
        <dbReference type="ARBA" id="ARBA00001954"/>
    </source>
</evidence>
<dbReference type="EC" id="1.14.20.7" evidence="3"/>
<keyword evidence="6" id="KW-0266">Ethylene biosynthesis</keyword>
<keyword evidence="11" id="KW-0408">Iron</keyword>
<dbReference type="SUPFAM" id="SSF51197">
    <property type="entry name" value="Clavaminate synthase-like"/>
    <property type="match status" value="1"/>
</dbReference>
<evidence type="ECO:0000259" key="12">
    <source>
        <dbReference type="PROSITE" id="PS51471"/>
    </source>
</evidence>
<gene>
    <name evidence="13" type="ORF">C8E02_0671</name>
</gene>
<evidence type="ECO:0000256" key="4">
    <source>
        <dbReference type="ARBA" id="ARBA00012531"/>
    </source>
</evidence>
<comment type="similarity">
    <text evidence="11">Belongs to the iron/ascorbate-dependent oxidoreductase family.</text>
</comment>
<keyword evidence="11" id="KW-0479">Metal-binding</keyword>
<dbReference type="EMBL" id="RBID01000011">
    <property type="protein sequence ID" value="RKQ60912.1"/>
    <property type="molecule type" value="Genomic_DNA"/>
</dbReference>
<dbReference type="InterPro" id="IPR005123">
    <property type="entry name" value="Oxoglu/Fe-dep_dioxygenase_dom"/>
</dbReference>
<dbReference type="AlphaFoldDB" id="A0A495BJZ5"/>
<sequence>MSQPLSLNLPLLTLSDLDGSPARRGAFLRDLRAAARDVGFFYLNGHGIAEAQAARVLAAARDFFALPQADKRAVDMVQSPHFRGYTAAGHEITRQQPDWREQFDIGAERPPLAAAKVVPVWARLQGPNQWPAALPALRPALLAWQAELTAVSIRLLRAFAEALQQPADSFDDAFLAAPIQHLKIIRYPGQEQTPSDQGVGAHKDSGFLTLLLQDREAGLQVETASGWVDAPPVAGTFIVNIGEALELASNGYLRATVHRVLSPAAGRERLSVAFFLGPGLDATVPLLPLTPELAREAPGPATDPANPLFYETGFNMLKGRLRSHPEVARRHYADVLAASA</sequence>
<dbReference type="Proteomes" id="UP000279384">
    <property type="component" value="Unassembled WGS sequence"/>
</dbReference>
<name>A0A495BJZ5_VOGIN</name>
<proteinExistence type="inferred from homology"/>
<keyword evidence="11" id="KW-0560">Oxidoreductase</keyword>
<evidence type="ECO:0000256" key="2">
    <source>
        <dbReference type="ARBA" id="ARBA00004767"/>
    </source>
</evidence>
<evidence type="ECO:0000256" key="11">
    <source>
        <dbReference type="RuleBase" id="RU003682"/>
    </source>
</evidence>
<dbReference type="GO" id="GO:0046872">
    <property type="term" value="F:metal ion binding"/>
    <property type="evidence" value="ECO:0007669"/>
    <property type="project" value="UniProtKB-KW"/>
</dbReference>
<dbReference type="Gene3D" id="2.60.120.330">
    <property type="entry name" value="B-lactam Antibiotic, Isopenicillin N Synthase, Chain"/>
    <property type="match status" value="1"/>
</dbReference>
<dbReference type="RefSeq" id="WP_120809625.1">
    <property type="nucleotide sequence ID" value="NZ_RBID01000011.1"/>
</dbReference>
<dbReference type="GO" id="GO:0051213">
    <property type="term" value="F:dioxygenase activity"/>
    <property type="evidence" value="ECO:0007669"/>
    <property type="project" value="UniProtKB-KW"/>
</dbReference>
<dbReference type="InterPro" id="IPR026992">
    <property type="entry name" value="DIOX_N"/>
</dbReference>
<comment type="caution">
    <text evidence="13">The sequence shown here is derived from an EMBL/GenBank/DDBJ whole genome shotgun (WGS) entry which is preliminary data.</text>
</comment>
<protein>
    <recommendedName>
        <fullName evidence="5">2-oxoglutarate-dependent ethylene/succinate-forming enzyme</fullName>
        <ecNumber evidence="4">1.13.12.19</ecNumber>
        <ecNumber evidence="3">1.14.20.7</ecNumber>
    </recommendedName>
    <alternativeName>
        <fullName evidence="7">2-oxoglutarate dioxygenase (ethylene-forming)</fullName>
    </alternativeName>
    <alternativeName>
        <fullName evidence="8">2-oxoglutarate/L-arginine monooxygenase/decarboxylase (succinate-forming)</fullName>
    </alternativeName>
</protein>
<evidence type="ECO:0000313" key="14">
    <source>
        <dbReference type="Proteomes" id="UP000279384"/>
    </source>
</evidence>
<dbReference type="Pfam" id="PF03171">
    <property type="entry name" value="2OG-FeII_Oxy"/>
    <property type="match status" value="1"/>
</dbReference>
<dbReference type="GO" id="GO:0009693">
    <property type="term" value="P:ethylene biosynthetic process"/>
    <property type="evidence" value="ECO:0007669"/>
    <property type="project" value="UniProtKB-KW"/>
</dbReference>
<dbReference type="Pfam" id="PF14226">
    <property type="entry name" value="DIOX_N"/>
    <property type="match status" value="1"/>
</dbReference>
<accession>A0A495BJZ5</accession>
<organism evidence="13 14">
    <name type="scientific">Vogesella indigofera</name>
    <name type="common">Pseudomonas indigofera</name>
    <dbReference type="NCBI Taxonomy" id="45465"/>
    <lineage>
        <taxon>Bacteria</taxon>
        <taxon>Pseudomonadati</taxon>
        <taxon>Pseudomonadota</taxon>
        <taxon>Betaproteobacteria</taxon>
        <taxon>Neisseriales</taxon>
        <taxon>Chromobacteriaceae</taxon>
        <taxon>Vogesella</taxon>
    </lineage>
</organism>
<evidence type="ECO:0000256" key="10">
    <source>
        <dbReference type="ARBA" id="ARBA00049359"/>
    </source>
</evidence>
<keyword evidence="13" id="KW-0223">Dioxygenase</keyword>
<dbReference type="InterPro" id="IPR044861">
    <property type="entry name" value="IPNS-like_FE2OG_OXY"/>
</dbReference>
<evidence type="ECO:0000256" key="3">
    <source>
        <dbReference type="ARBA" id="ARBA00012293"/>
    </source>
</evidence>
<dbReference type="PROSITE" id="PS51471">
    <property type="entry name" value="FE2OG_OXY"/>
    <property type="match status" value="1"/>
</dbReference>
<evidence type="ECO:0000256" key="7">
    <source>
        <dbReference type="ARBA" id="ARBA00031011"/>
    </source>
</evidence>
<dbReference type="EC" id="1.13.12.19" evidence="4"/>
<evidence type="ECO:0000256" key="8">
    <source>
        <dbReference type="ARBA" id="ARBA00031282"/>
    </source>
</evidence>
<evidence type="ECO:0000256" key="9">
    <source>
        <dbReference type="ARBA" id="ARBA00047725"/>
    </source>
</evidence>